<feature type="domain" description="CCHC-type" evidence="2">
    <location>
        <begin position="417"/>
        <end position="432"/>
    </location>
</feature>
<keyword evidence="1" id="KW-0479">Metal-binding</keyword>
<protein>
    <recommendedName>
        <fullName evidence="2">CCHC-type domain-containing protein</fullName>
    </recommendedName>
</protein>
<evidence type="ECO:0000313" key="3">
    <source>
        <dbReference type="EMBL" id="CAF1334909.1"/>
    </source>
</evidence>
<keyword evidence="1" id="KW-0863">Zinc-finger</keyword>
<proteinExistence type="predicted"/>
<dbReference type="InterPro" id="IPR001878">
    <property type="entry name" value="Znf_CCHC"/>
</dbReference>
<comment type="caution">
    <text evidence="3">The sequence shown here is derived from an EMBL/GenBank/DDBJ whole genome shotgun (WGS) entry which is preliminary data.</text>
</comment>
<dbReference type="PANTHER" id="PTHR33194">
    <property type="entry name" value="ZINC KNUCKLE DOMAINCONTAINING PROTEIN"/>
    <property type="match status" value="1"/>
</dbReference>
<dbReference type="GO" id="GO:0008270">
    <property type="term" value="F:zinc ion binding"/>
    <property type="evidence" value="ECO:0007669"/>
    <property type="project" value="UniProtKB-KW"/>
</dbReference>
<dbReference type="SUPFAM" id="SSF57756">
    <property type="entry name" value="Retrovirus zinc finger-like domains"/>
    <property type="match status" value="1"/>
</dbReference>
<evidence type="ECO:0000313" key="4">
    <source>
        <dbReference type="Proteomes" id="UP000663864"/>
    </source>
</evidence>
<keyword evidence="1" id="KW-0862">Zinc</keyword>
<name>A0A815G7P3_9BILA</name>
<dbReference type="InterPro" id="IPR036875">
    <property type="entry name" value="Znf_CCHC_sf"/>
</dbReference>
<accession>A0A815G7P3</accession>
<dbReference type="AlphaFoldDB" id="A0A815G7P3"/>
<evidence type="ECO:0000259" key="2">
    <source>
        <dbReference type="PROSITE" id="PS50158"/>
    </source>
</evidence>
<dbReference type="Proteomes" id="UP000663864">
    <property type="component" value="Unassembled WGS sequence"/>
</dbReference>
<organism evidence="3 4">
    <name type="scientific">Rotaria sordida</name>
    <dbReference type="NCBI Taxonomy" id="392033"/>
    <lineage>
        <taxon>Eukaryota</taxon>
        <taxon>Metazoa</taxon>
        <taxon>Spiralia</taxon>
        <taxon>Gnathifera</taxon>
        <taxon>Rotifera</taxon>
        <taxon>Eurotatoria</taxon>
        <taxon>Bdelloidea</taxon>
        <taxon>Philodinida</taxon>
        <taxon>Philodinidae</taxon>
        <taxon>Rotaria</taxon>
    </lineage>
</organism>
<evidence type="ECO:0000256" key="1">
    <source>
        <dbReference type="PROSITE-ProRule" id="PRU00047"/>
    </source>
</evidence>
<dbReference type="EMBL" id="CAJNOT010002669">
    <property type="protein sequence ID" value="CAF1334909.1"/>
    <property type="molecule type" value="Genomic_DNA"/>
</dbReference>
<sequence>MKIKSTRSTTDFTQTNINSLLLSTKKVKQLLLLTMTSVDQVNSDSKHTTTDIDENEKSHVTTMKTLGHDLDDQQSAENMQRHQNFVQQQLNLIQKFDGHGDPELWLKYIIEKFDILQVSSASRIELISDLLTDEALIWYAKQQEHMPTFLIFMKKFIQNYVYQALNTELPITVTAPSGLLKQAEITDSKESVMDCLKNQMLITNLDKLQKFSGKTKQNVSKWLQEIHQIMKMFKLTDDEKLFYISLCLEADARDWFYDNPHLCTTWSIFTQNLLKTFESSGKADISFNRLRHYEQSINQDVRQYYFDIMKLCKEANPCMDDISKLQYLKDGLKPSLRFDVLLKDPQTPEEFLQYAQRIEELKSLDDKQDVIYCTEEEESTDLPTVTLKNRNIKSRLPNQSFQTVDHYRNSMPKPPYKCYKCGGIDHYIYNCPHFPQGS</sequence>
<gene>
    <name evidence="3" type="ORF">ZHD862_LOCUS29729</name>
</gene>
<reference evidence="3" key="1">
    <citation type="submission" date="2021-02" db="EMBL/GenBank/DDBJ databases">
        <authorList>
            <person name="Nowell W R."/>
        </authorList>
    </citation>
    <scope>NUCLEOTIDE SEQUENCE</scope>
</reference>
<dbReference type="PROSITE" id="PS50158">
    <property type="entry name" value="ZF_CCHC"/>
    <property type="match status" value="1"/>
</dbReference>
<dbReference type="GO" id="GO:0003676">
    <property type="term" value="F:nucleic acid binding"/>
    <property type="evidence" value="ECO:0007669"/>
    <property type="project" value="InterPro"/>
</dbReference>
<dbReference type="PANTHER" id="PTHR33194:SF4">
    <property type="entry name" value="CCHC-TYPE DOMAIN-CONTAINING PROTEIN"/>
    <property type="match status" value="1"/>
</dbReference>